<dbReference type="Pfam" id="PF13439">
    <property type="entry name" value="Glyco_transf_4"/>
    <property type="match status" value="2"/>
</dbReference>
<proteinExistence type="predicted"/>
<organism evidence="3 4">
    <name type="scientific">Christiangramia lutea</name>
    <dbReference type="NCBI Taxonomy" id="1607951"/>
    <lineage>
        <taxon>Bacteria</taxon>
        <taxon>Pseudomonadati</taxon>
        <taxon>Bacteroidota</taxon>
        <taxon>Flavobacteriia</taxon>
        <taxon>Flavobacteriales</taxon>
        <taxon>Flavobacteriaceae</taxon>
        <taxon>Christiangramia</taxon>
    </lineage>
</organism>
<comment type="caution">
    <text evidence="3">The sequence shown here is derived from an EMBL/GenBank/DDBJ whole genome shotgun (WGS) entry which is preliminary data.</text>
</comment>
<dbReference type="Proteomes" id="UP001139226">
    <property type="component" value="Unassembled WGS sequence"/>
</dbReference>
<dbReference type="PANTHER" id="PTHR12526:SF637">
    <property type="entry name" value="GLYCOSYLTRANSFERASE EPSF-RELATED"/>
    <property type="match status" value="1"/>
</dbReference>
<evidence type="ECO:0000313" key="4">
    <source>
        <dbReference type="Proteomes" id="UP001139226"/>
    </source>
</evidence>
<feature type="domain" description="Glycosyltransferase subfamily 4-like N-terminal" evidence="2">
    <location>
        <begin position="13"/>
        <end position="168"/>
    </location>
</feature>
<feature type="domain" description="Glycosyl transferase family 1" evidence="1">
    <location>
        <begin position="549"/>
        <end position="705"/>
    </location>
</feature>
<feature type="domain" description="Glycosyl transferase family 1" evidence="1">
    <location>
        <begin position="180"/>
        <end position="344"/>
    </location>
</feature>
<dbReference type="EC" id="2.4.-.-" evidence="3"/>
<keyword evidence="4" id="KW-1185">Reference proteome</keyword>
<dbReference type="InterPro" id="IPR001296">
    <property type="entry name" value="Glyco_trans_1"/>
</dbReference>
<dbReference type="CDD" id="cd03811">
    <property type="entry name" value="GT4_GT28_WabH-like"/>
    <property type="match status" value="1"/>
</dbReference>
<dbReference type="CDD" id="cd03801">
    <property type="entry name" value="GT4_PimA-like"/>
    <property type="match status" value="1"/>
</dbReference>
<dbReference type="PANTHER" id="PTHR12526">
    <property type="entry name" value="GLYCOSYLTRANSFERASE"/>
    <property type="match status" value="1"/>
</dbReference>
<name>A0A9X1V4M9_9FLAO</name>
<dbReference type="Pfam" id="PF00534">
    <property type="entry name" value="Glycos_transf_1"/>
    <property type="match status" value="2"/>
</dbReference>
<evidence type="ECO:0000313" key="3">
    <source>
        <dbReference type="EMBL" id="MCH4823805.1"/>
    </source>
</evidence>
<accession>A0A9X1V4M9</accession>
<gene>
    <name evidence="3" type="ORF">ML462_11550</name>
</gene>
<evidence type="ECO:0000259" key="2">
    <source>
        <dbReference type="Pfam" id="PF13439"/>
    </source>
</evidence>
<evidence type="ECO:0000259" key="1">
    <source>
        <dbReference type="Pfam" id="PF00534"/>
    </source>
</evidence>
<sequence length="738" mass="83240">MKILQLVTKRQYRGAEVFAANLSKELINFGHSIIFAGLYKNDSNILRVEGAQNLDLSEGKSSAISISLIKTIVKLVKDANPDVIQCNGSDTLKYMVLANFYLKKRPLVYRNISTISEWLGSDLKLTLYKKIFSRVDHVTSVGSESIQDLIETLNYPKEQTSVIRRGIPNDKLNNEDFGFELKKELGLEGDSKIVMHVGNFSPEKNHTFLLEIFQDLKNSHPEIKLVCVGDGVTYGDIDQKIKNNGLKETVFLLGFRKNIPELLSASDCVVLSSLVEGVPGVILEAAVQEKPTVASNVGGVKEVLIDEQTGFIIDNFDKDRFRNKIVEICENETLRKTLGTNARNLVVEQFNPKKNARKFEELYADLAGITPDPQGKLKILQIIQKKQYRGAEIFCAQLSTELENKGHEVKVYSIYDGTAKLPFHKEIESLERIQSFRYADYFGWKTIAKIIKDFKPDVVQANASDTLKYTILSREIFGWQVPIVFRNASLTSYYVKGKLSRELNKFLFQKVDQVVSVSQSSKRDLNELYPFTTNKTNVITTGVDNMINIDFKNPYQEGVINIVHVGSLTPEKNHQHLLEIHKAFLESHPNSILHIIGEGPLKGDIEKTILKFGISENVIFHGETPEPKSYIYYANMLVLPSLVEGLPGVILEAMNYNTIVVAYDVGGISEVLNENTGFLVKPNNLKSFVQSMRNALTEDKSSKTLEAKKLVLNKFNNSVLAENFLQVYRNTITEKNYK</sequence>
<keyword evidence="3" id="KW-0328">Glycosyltransferase</keyword>
<dbReference type="Gene3D" id="3.40.50.2000">
    <property type="entry name" value="Glycogen Phosphorylase B"/>
    <property type="match status" value="4"/>
</dbReference>
<dbReference type="SUPFAM" id="SSF53756">
    <property type="entry name" value="UDP-Glycosyltransferase/glycogen phosphorylase"/>
    <property type="match status" value="2"/>
</dbReference>
<feature type="domain" description="Glycosyltransferase subfamily 4-like N-terminal" evidence="2">
    <location>
        <begin position="389"/>
        <end position="544"/>
    </location>
</feature>
<dbReference type="RefSeq" id="WP_240713972.1">
    <property type="nucleotide sequence ID" value="NZ_JAKVTV010000003.1"/>
</dbReference>
<dbReference type="GO" id="GO:0016757">
    <property type="term" value="F:glycosyltransferase activity"/>
    <property type="evidence" value="ECO:0007669"/>
    <property type="project" value="UniProtKB-KW"/>
</dbReference>
<dbReference type="EMBL" id="JAKVTV010000003">
    <property type="protein sequence ID" value="MCH4823805.1"/>
    <property type="molecule type" value="Genomic_DNA"/>
</dbReference>
<keyword evidence="3" id="KW-0808">Transferase</keyword>
<reference evidence="3" key="1">
    <citation type="submission" date="2022-03" db="EMBL/GenBank/DDBJ databases">
        <title>Gramella crocea sp. nov., isolated from activated sludge of a seafood processing plant.</title>
        <authorList>
            <person name="Zhang X."/>
        </authorList>
    </citation>
    <scope>NUCLEOTIDE SEQUENCE</scope>
    <source>
        <strain evidence="3">YJ019</strain>
    </source>
</reference>
<dbReference type="AlphaFoldDB" id="A0A9X1V4M9"/>
<dbReference type="InterPro" id="IPR028098">
    <property type="entry name" value="Glyco_trans_4-like_N"/>
</dbReference>
<protein>
    <submittedName>
        <fullName evidence="3">Glycosyltransferase</fullName>
        <ecNumber evidence="3">2.4.-.-</ecNumber>
    </submittedName>
</protein>